<dbReference type="EMBL" id="BAAAMU010000003">
    <property type="protein sequence ID" value="GAA1613265.1"/>
    <property type="molecule type" value="Genomic_DNA"/>
</dbReference>
<reference evidence="2" key="1">
    <citation type="journal article" date="2019" name="Int. J. Syst. Evol. Microbiol.">
        <title>The Global Catalogue of Microorganisms (GCM) 10K type strain sequencing project: providing services to taxonomists for standard genome sequencing and annotation.</title>
        <authorList>
            <consortium name="The Broad Institute Genomics Platform"/>
            <consortium name="The Broad Institute Genome Sequencing Center for Infectious Disease"/>
            <person name="Wu L."/>
            <person name="Ma J."/>
        </authorList>
    </citation>
    <scope>NUCLEOTIDE SEQUENCE [LARGE SCALE GENOMIC DNA]</scope>
    <source>
        <strain evidence="2">JCM 13929</strain>
    </source>
</reference>
<dbReference type="RefSeq" id="WP_346101362.1">
    <property type="nucleotide sequence ID" value="NZ_BAAAMU010000003.1"/>
</dbReference>
<organism evidence="1 2">
    <name type="scientific">Nonomuraea maheshkhaliensis</name>
    <dbReference type="NCBI Taxonomy" id="419590"/>
    <lineage>
        <taxon>Bacteria</taxon>
        <taxon>Bacillati</taxon>
        <taxon>Actinomycetota</taxon>
        <taxon>Actinomycetes</taxon>
        <taxon>Streptosporangiales</taxon>
        <taxon>Streptosporangiaceae</taxon>
        <taxon>Nonomuraea</taxon>
    </lineage>
</organism>
<protein>
    <submittedName>
        <fullName evidence="1">Uncharacterized protein</fullName>
    </submittedName>
</protein>
<accession>A0ABP4QJN3</accession>
<evidence type="ECO:0000313" key="1">
    <source>
        <dbReference type="EMBL" id="GAA1613265.1"/>
    </source>
</evidence>
<keyword evidence="2" id="KW-1185">Reference proteome</keyword>
<sequence length="87" mass="9678">MSLSDEQIDLLYRAYHGNLYVYPTSMTRPGGNIHSSDLVALSDRGLTVLGARHDKGRRVELTKRGATLFRQLQAAYPCATRPHACSM</sequence>
<name>A0ABP4QJN3_9ACTN</name>
<gene>
    <name evidence="1" type="ORF">GCM10009733_006700</name>
</gene>
<comment type="caution">
    <text evidence="1">The sequence shown here is derived from an EMBL/GenBank/DDBJ whole genome shotgun (WGS) entry which is preliminary data.</text>
</comment>
<evidence type="ECO:0000313" key="2">
    <source>
        <dbReference type="Proteomes" id="UP001500064"/>
    </source>
</evidence>
<proteinExistence type="predicted"/>
<dbReference type="Proteomes" id="UP001500064">
    <property type="component" value="Unassembled WGS sequence"/>
</dbReference>